<feature type="repeat" description="NHL" evidence="2">
    <location>
        <begin position="192"/>
        <end position="219"/>
    </location>
</feature>
<evidence type="ECO:0000256" key="1">
    <source>
        <dbReference type="ARBA" id="ARBA00022737"/>
    </source>
</evidence>
<dbReference type="GO" id="GO:0008270">
    <property type="term" value="F:zinc ion binding"/>
    <property type="evidence" value="ECO:0007669"/>
    <property type="project" value="UniProtKB-KW"/>
</dbReference>
<evidence type="ECO:0000256" key="2">
    <source>
        <dbReference type="PROSITE-ProRule" id="PRU00504"/>
    </source>
</evidence>
<dbReference type="Gene3D" id="2.120.10.30">
    <property type="entry name" value="TolB, C-terminal domain"/>
    <property type="match status" value="1"/>
</dbReference>
<name>A0AAD9J6K8_9ANNE</name>
<proteinExistence type="predicted"/>
<dbReference type="PANTHER" id="PTHR24104:SF25">
    <property type="entry name" value="PROTEIN LIN-41"/>
    <property type="match status" value="1"/>
</dbReference>
<evidence type="ECO:0000313" key="4">
    <source>
        <dbReference type="Proteomes" id="UP001208570"/>
    </source>
</evidence>
<dbReference type="PANTHER" id="PTHR24104">
    <property type="entry name" value="E3 UBIQUITIN-PROTEIN LIGASE NHLRC1-RELATED"/>
    <property type="match status" value="1"/>
</dbReference>
<accession>A0AAD9J6K8</accession>
<dbReference type="InterPro" id="IPR001258">
    <property type="entry name" value="NHL_repeat"/>
</dbReference>
<dbReference type="GO" id="GO:0043161">
    <property type="term" value="P:proteasome-mediated ubiquitin-dependent protein catabolic process"/>
    <property type="evidence" value="ECO:0007669"/>
    <property type="project" value="TreeGrafter"/>
</dbReference>
<dbReference type="InterPro" id="IPR050952">
    <property type="entry name" value="TRIM-NHL_E3_ligases"/>
</dbReference>
<dbReference type="SUPFAM" id="SSF101898">
    <property type="entry name" value="NHL repeat"/>
    <property type="match status" value="1"/>
</dbReference>
<keyword evidence="4" id="KW-1185">Reference proteome</keyword>
<keyword evidence="1" id="KW-0677">Repeat</keyword>
<dbReference type="EMBL" id="JAODUP010000553">
    <property type="protein sequence ID" value="KAK2147438.1"/>
    <property type="molecule type" value="Genomic_DNA"/>
</dbReference>
<sequence length="259" mass="29939">MSVIKDPTLLREMETSKEITDIEYLDNGQLIVCMRDGLEVYDDNGQQIDHYLSHHCQPVNINYGGLCGVSVGRNVGNIVVTDWNVTGYLHIYDTAGDSWIYNRCSVCQMPQYVGITSDGCYVVSGYNDSKLYMYTSRDVKLWSIDMSHDGWVCDVFVDNNDIIFVCLDHKVVVYDKNGKQISLLSTNTEIVPRGVFVDKNREIFVSDWKNNNILLFDKHYKFIKSLINLDYKPRKLSLYNNKRLSVIRYGDNKVYVYKI</sequence>
<dbReference type="PROSITE" id="PS51125">
    <property type="entry name" value="NHL"/>
    <property type="match status" value="1"/>
</dbReference>
<dbReference type="Proteomes" id="UP001208570">
    <property type="component" value="Unassembled WGS sequence"/>
</dbReference>
<dbReference type="GO" id="GO:0061630">
    <property type="term" value="F:ubiquitin protein ligase activity"/>
    <property type="evidence" value="ECO:0007669"/>
    <property type="project" value="TreeGrafter"/>
</dbReference>
<dbReference type="GO" id="GO:0000209">
    <property type="term" value="P:protein polyubiquitination"/>
    <property type="evidence" value="ECO:0007669"/>
    <property type="project" value="TreeGrafter"/>
</dbReference>
<dbReference type="InterPro" id="IPR011042">
    <property type="entry name" value="6-blade_b-propeller_TolB-like"/>
</dbReference>
<protein>
    <submittedName>
        <fullName evidence="3">Uncharacterized protein</fullName>
    </submittedName>
</protein>
<reference evidence="3" key="1">
    <citation type="journal article" date="2023" name="Mol. Biol. Evol.">
        <title>Third-Generation Sequencing Reveals the Adaptive Role of the Epigenome in Three Deep-Sea Polychaetes.</title>
        <authorList>
            <person name="Perez M."/>
            <person name="Aroh O."/>
            <person name="Sun Y."/>
            <person name="Lan Y."/>
            <person name="Juniper S.K."/>
            <person name="Young C.R."/>
            <person name="Angers B."/>
            <person name="Qian P.Y."/>
        </authorList>
    </citation>
    <scope>NUCLEOTIDE SEQUENCE</scope>
    <source>
        <strain evidence="3">P08H-3</strain>
    </source>
</reference>
<evidence type="ECO:0000313" key="3">
    <source>
        <dbReference type="EMBL" id="KAK2147438.1"/>
    </source>
</evidence>
<dbReference type="AlphaFoldDB" id="A0AAD9J6K8"/>
<organism evidence="3 4">
    <name type="scientific">Paralvinella palmiformis</name>
    <dbReference type="NCBI Taxonomy" id="53620"/>
    <lineage>
        <taxon>Eukaryota</taxon>
        <taxon>Metazoa</taxon>
        <taxon>Spiralia</taxon>
        <taxon>Lophotrochozoa</taxon>
        <taxon>Annelida</taxon>
        <taxon>Polychaeta</taxon>
        <taxon>Sedentaria</taxon>
        <taxon>Canalipalpata</taxon>
        <taxon>Terebellida</taxon>
        <taxon>Terebelliformia</taxon>
        <taxon>Alvinellidae</taxon>
        <taxon>Paralvinella</taxon>
    </lineage>
</organism>
<gene>
    <name evidence="3" type="ORF">LSH36_553g01020</name>
</gene>
<comment type="caution">
    <text evidence="3">The sequence shown here is derived from an EMBL/GenBank/DDBJ whole genome shotgun (WGS) entry which is preliminary data.</text>
</comment>